<accession>A0A1A6H425</accession>
<comment type="caution">
    <text evidence="1">The sequence shown here is derived from an EMBL/GenBank/DDBJ whole genome shotgun (WGS) entry which is preliminary data.</text>
</comment>
<protein>
    <submittedName>
        <fullName evidence="1">Uncharacterized protein</fullName>
    </submittedName>
</protein>
<name>A0A1A6H425_NEOLE</name>
<keyword evidence="2" id="KW-1185">Reference proteome</keyword>
<dbReference type="Proteomes" id="UP000092124">
    <property type="component" value="Unassembled WGS sequence"/>
</dbReference>
<dbReference type="AlphaFoldDB" id="A0A1A6H425"/>
<dbReference type="EMBL" id="LZPO01054712">
    <property type="protein sequence ID" value="OBS73101.1"/>
    <property type="molecule type" value="Genomic_DNA"/>
</dbReference>
<evidence type="ECO:0000313" key="2">
    <source>
        <dbReference type="Proteomes" id="UP000092124"/>
    </source>
</evidence>
<gene>
    <name evidence="1" type="ORF">A6R68_12303</name>
</gene>
<proteinExistence type="predicted"/>
<reference evidence="1 2" key="1">
    <citation type="submission" date="2016-06" db="EMBL/GenBank/DDBJ databases">
        <title>The Draft Genome Sequence and Annotation of the Desert Woodrat Neotoma lepida.</title>
        <authorList>
            <person name="Campbell M."/>
            <person name="Oakeson K.F."/>
            <person name="Yandell M."/>
            <person name="Halpert J.R."/>
            <person name="Dearing D."/>
        </authorList>
    </citation>
    <scope>NUCLEOTIDE SEQUENCE [LARGE SCALE GENOMIC DNA]</scope>
    <source>
        <strain evidence="1">417</strain>
        <tissue evidence="1">Liver</tissue>
    </source>
</reference>
<sequence>MKLRRSYLKWLRSLNRMGRDVKEKGRAIRILICLLSENLTLFKIFKVSTGRLQPNCFSGSHFSSAQNSGPDAEHHP</sequence>
<organism evidence="1 2">
    <name type="scientific">Neotoma lepida</name>
    <name type="common">Desert woodrat</name>
    <dbReference type="NCBI Taxonomy" id="56216"/>
    <lineage>
        <taxon>Eukaryota</taxon>
        <taxon>Metazoa</taxon>
        <taxon>Chordata</taxon>
        <taxon>Craniata</taxon>
        <taxon>Vertebrata</taxon>
        <taxon>Euteleostomi</taxon>
        <taxon>Mammalia</taxon>
        <taxon>Eutheria</taxon>
        <taxon>Euarchontoglires</taxon>
        <taxon>Glires</taxon>
        <taxon>Rodentia</taxon>
        <taxon>Myomorpha</taxon>
        <taxon>Muroidea</taxon>
        <taxon>Cricetidae</taxon>
        <taxon>Neotominae</taxon>
        <taxon>Neotoma</taxon>
    </lineage>
</organism>
<evidence type="ECO:0000313" key="1">
    <source>
        <dbReference type="EMBL" id="OBS73101.1"/>
    </source>
</evidence>